<dbReference type="CDD" id="cd12797">
    <property type="entry name" value="M23_peptidase"/>
    <property type="match status" value="1"/>
</dbReference>
<dbReference type="InterPro" id="IPR050570">
    <property type="entry name" value="Cell_wall_metabolism_enzyme"/>
</dbReference>
<protein>
    <submittedName>
        <fullName evidence="3">M23 family metallopeptidase</fullName>
    </submittedName>
</protein>
<comment type="caution">
    <text evidence="3">The sequence shown here is derived from an EMBL/GenBank/DDBJ whole genome shotgun (WGS) entry which is preliminary data.</text>
</comment>
<feature type="domain" description="M23ase beta-sheet core" evidence="2">
    <location>
        <begin position="320"/>
        <end position="414"/>
    </location>
</feature>
<evidence type="ECO:0000259" key="2">
    <source>
        <dbReference type="Pfam" id="PF01551"/>
    </source>
</evidence>
<gene>
    <name evidence="3" type="ORF">ENR59_01180</name>
</gene>
<evidence type="ECO:0000313" key="3">
    <source>
        <dbReference type="EMBL" id="HGG91550.1"/>
    </source>
</evidence>
<dbReference type="GO" id="GO:0004222">
    <property type="term" value="F:metalloendopeptidase activity"/>
    <property type="evidence" value="ECO:0007669"/>
    <property type="project" value="TreeGrafter"/>
</dbReference>
<reference evidence="3" key="1">
    <citation type="journal article" date="2020" name="mSystems">
        <title>Genome- and Community-Level Interaction Insights into Carbon Utilization and Element Cycling Functions of Hydrothermarchaeota in Hydrothermal Sediment.</title>
        <authorList>
            <person name="Zhou Z."/>
            <person name="Liu Y."/>
            <person name="Xu W."/>
            <person name="Pan J."/>
            <person name="Luo Z.H."/>
            <person name="Li M."/>
        </authorList>
    </citation>
    <scope>NUCLEOTIDE SEQUENCE [LARGE SCALE GENOMIC DNA]</scope>
    <source>
        <strain evidence="3">SpSt-413</strain>
    </source>
</reference>
<sequence>MGKIFSFFLLVILIGLGVGAYFFTRDMTAPNVAVSPDRSSTGLKREFTLTASDAGSGIKSVKISVLQAQKETTVLQKTYDPAPRQVEEKFLLEQAGLREGQFDLIVVVSDKSIFNFGAGNTTRTTKTMTLDNRPPVINVLSQAHIIKQGGACAVVYQINKDVERSGVQVGEYFFPGYKLDSGNYVCMFVFPWNMDPARFQPRLVAEDQAGNERSITFRYQARATKFKHDTLNVGDEFLQAKMPQFEALYPDIKDPVQLYIKVNRDVRKQNVNKLFEFAAKTSPKMLWDGPFLRLPNAAPRAGFGDGRTYMYRNQKIDEETHLGVDLASLENAAVPAANNGRVVFAGFYGIYGNAVVVDHGWGLQTIYSHLSQIRVKEGDDVKRGDILGNTGATGLAAGDHLHFGIILHGIEIQPIEWWDPHWIKDNITGKFQ</sequence>
<dbReference type="AlphaFoldDB" id="A0A7C4AA15"/>
<dbReference type="InterPro" id="IPR016047">
    <property type="entry name" value="M23ase_b-sheet_dom"/>
</dbReference>
<dbReference type="SUPFAM" id="SSF51261">
    <property type="entry name" value="Duplicated hybrid motif"/>
    <property type="match status" value="1"/>
</dbReference>
<dbReference type="InterPro" id="IPR011055">
    <property type="entry name" value="Dup_hybrid_motif"/>
</dbReference>
<dbReference type="Pfam" id="PF01551">
    <property type="entry name" value="Peptidase_M23"/>
    <property type="match status" value="1"/>
</dbReference>
<evidence type="ECO:0000256" key="1">
    <source>
        <dbReference type="ARBA" id="ARBA00022729"/>
    </source>
</evidence>
<dbReference type="Gene3D" id="2.70.70.10">
    <property type="entry name" value="Glucose Permease (Domain IIA)"/>
    <property type="match status" value="1"/>
</dbReference>
<dbReference type="PANTHER" id="PTHR21666">
    <property type="entry name" value="PEPTIDASE-RELATED"/>
    <property type="match status" value="1"/>
</dbReference>
<name>A0A7C4AA15_9BACT</name>
<accession>A0A7C4AA15</accession>
<dbReference type="EMBL" id="DSRP01000083">
    <property type="protein sequence ID" value="HGG91550.1"/>
    <property type="molecule type" value="Genomic_DNA"/>
</dbReference>
<dbReference type="PANTHER" id="PTHR21666:SF289">
    <property type="entry name" value="L-ALA--D-GLU ENDOPEPTIDASE"/>
    <property type="match status" value="1"/>
</dbReference>
<keyword evidence="1" id="KW-0732">Signal</keyword>
<proteinExistence type="predicted"/>
<organism evidence="3">
    <name type="scientific">Fundidesulfovibrio putealis</name>
    <dbReference type="NCBI Taxonomy" id="270496"/>
    <lineage>
        <taxon>Bacteria</taxon>
        <taxon>Pseudomonadati</taxon>
        <taxon>Thermodesulfobacteriota</taxon>
        <taxon>Desulfovibrionia</taxon>
        <taxon>Desulfovibrionales</taxon>
        <taxon>Desulfovibrionaceae</taxon>
        <taxon>Fundidesulfovibrio</taxon>
    </lineage>
</organism>